<dbReference type="Proteomes" id="UP000596660">
    <property type="component" value="Unplaced"/>
</dbReference>
<dbReference type="EnsemblPlants" id="AUR62030180-RA">
    <property type="protein sequence ID" value="AUR62030180-RA:cds"/>
    <property type="gene ID" value="AUR62030180"/>
</dbReference>
<evidence type="ECO:0000313" key="2">
    <source>
        <dbReference type="EnsemblPlants" id="AUR62030180-RA:cds"/>
    </source>
</evidence>
<proteinExistence type="predicted"/>
<feature type="transmembrane region" description="Helical" evidence="1">
    <location>
        <begin position="247"/>
        <end position="264"/>
    </location>
</feature>
<keyword evidence="1" id="KW-1133">Transmembrane helix</keyword>
<sequence>MTTASFFTKELFGTNAAVLSTTLLNTIFLLTIPPSVGYEQNPLSLYYCYDQENSSTSLKKCIAEVTNTPWGERVSFVFNPSSDVVAKALHVSPFMDMQGSWKIKATAPRNDLSVVISVHHPDLGEHFCAILRAQRVSSSKVDQLFFFWLMPHKVAVWIYWHALKLWWKSVSFVQHPRYNNPAYREEAVSRDKKLNCCKAGDFETMVVDLGSGGWVLVIPSVGFGGWSLFWVLVCVRGGGGSVGGFQWVFVRVGLVSWSWLWWWFRGGGSGGGEADGGVGEGGGGVG</sequence>
<evidence type="ECO:0000256" key="1">
    <source>
        <dbReference type="SAM" id="Phobius"/>
    </source>
</evidence>
<dbReference type="AlphaFoldDB" id="A0A803MIT4"/>
<reference evidence="2" key="2">
    <citation type="submission" date="2021-03" db="UniProtKB">
        <authorList>
            <consortium name="EnsemblPlants"/>
        </authorList>
    </citation>
    <scope>IDENTIFICATION</scope>
</reference>
<dbReference type="Pfam" id="PF07103">
    <property type="entry name" value="DUF1365"/>
    <property type="match status" value="1"/>
</dbReference>
<dbReference type="PANTHER" id="PTHR33973">
    <property type="entry name" value="OS07G0153300 PROTEIN"/>
    <property type="match status" value="1"/>
</dbReference>
<evidence type="ECO:0000313" key="3">
    <source>
        <dbReference type="Proteomes" id="UP000596660"/>
    </source>
</evidence>
<name>A0A803MIT4_CHEQI</name>
<keyword evidence="1" id="KW-0472">Membrane</keyword>
<protein>
    <submittedName>
        <fullName evidence="2">Uncharacterized protein</fullName>
    </submittedName>
</protein>
<dbReference type="InterPro" id="IPR010775">
    <property type="entry name" value="DUF1365"/>
</dbReference>
<keyword evidence="1" id="KW-0812">Transmembrane</keyword>
<reference evidence="2" key="1">
    <citation type="journal article" date="2017" name="Nature">
        <title>The genome of Chenopodium quinoa.</title>
        <authorList>
            <person name="Jarvis D.E."/>
            <person name="Ho Y.S."/>
            <person name="Lightfoot D.J."/>
            <person name="Schmoeckel S.M."/>
            <person name="Li B."/>
            <person name="Borm T.J.A."/>
            <person name="Ohyanagi H."/>
            <person name="Mineta K."/>
            <person name="Michell C.T."/>
            <person name="Saber N."/>
            <person name="Kharbatia N.M."/>
            <person name="Rupper R.R."/>
            <person name="Sharp A.R."/>
            <person name="Dally N."/>
            <person name="Boughton B.A."/>
            <person name="Woo Y.H."/>
            <person name="Gao G."/>
            <person name="Schijlen E.G.W.M."/>
            <person name="Guo X."/>
            <person name="Momin A.A."/>
            <person name="Negrao S."/>
            <person name="Al-Babili S."/>
            <person name="Gehring C."/>
            <person name="Roessner U."/>
            <person name="Jung C."/>
            <person name="Murphy K."/>
            <person name="Arold S.T."/>
            <person name="Gojobori T."/>
            <person name="van der Linden C.G."/>
            <person name="van Loo E.N."/>
            <person name="Jellen E.N."/>
            <person name="Maughan P.J."/>
            <person name="Tester M."/>
        </authorList>
    </citation>
    <scope>NUCLEOTIDE SEQUENCE [LARGE SCALE GENOMIC DNA]</scope>
    <source>
        <strain evidence="2">cv. PI 614886</strain>
    </source>
</reference>
<dbReference type="PANTHER" id="PTHR33973:SF4">
    <property type="entry name" value="OS07G0153300 PROTEIN"/>
    <property type="match status" value="1"/>
</dbReference>
<dbReference type="Gramene" id="AUR62030180-RA">
    <property type="protein sequence ID" value="AUR62030180-RA:cds"/>
    <property type="gene ID" value="AUR62030180"/>
</dbReference>
<feature type="transmembrane region" description="Helical" evidence="1">
    <location>
        <begin position="214"/>
        <end position="235"/>
    </location>
</feature>
<accession>A0A803MIT4</accession>
<keyword evidence="3" id="KW-1185">Reference proteome</keyword>
<organism evidence="2 3">
    <name type="scientific">Chenopodium quinoa</name>
    <name type="common">Quinoa</name>
    <dbReference type="NCBI Taxonomy" id="63459"/>
    <lineage>
        <taxon>Eukaryota</taxon>
        <taxon>Viridiplantae</taxon>
        <taxon>Streptophyta</taxon>
        <taxon>Embryophyta</taxon>
        <taxon>Tracheophyta</taxon>
        <taxon>Spermatophyta</taxon>
        <taxon>Magnoliopsida</taxon>
        <taxon>eudicotyledons</taxon>
        <taxon>Gunneridae</taxon>
        <taxon>Pentapetalae</taxon>
        <taxon>Caryophyllales</taxon>
        <taxon>Chenopodiaceae</taxon>
        <taxon>Chenopodioideae</taxon>
        <taxon>Atripliceae</taxon>
        <taxon>Chenopodium</taxon>
    </lineage>
</organism>
<feature type="transmembrane region" description="Helical" evidence="1">
    <location>
        <begin position="144"/>
        <end position="162"/>
    </location>
</feature>